<evidence type="ECO:0000313" key="1">
    <source>
        <dbReference type="EMBL" id="CAI2717655.1"/>
    </source>
</evidence>
<name>A0ABN8VV16_9BACT</name>
<reference evidence="1 2" key="1">
    <citation type="submission" date="2022-09" db="EMBL/GenBank/DDBJ databases">
        <authorList>
            <person name="Kop L."/>
        </authorList>
    </citation>
    <scope>NUCLEOTIDE SEQUENCE [LARGE SCALE GENOMIC DNA]</scope>
    <source>
        <strain evidence="1 2">347</strain>
    </source>
</reference>
<dbReference type="RefSeq" id="WP_282010579.1">
    <property type="nucleotide sequence ID" value="NZ_OX336137.1"/>
</dbReference>
<accession>A0ABN8VV16</accession>
<gene>
    <name evidence="1" type="ORF">NSPWAT_0796</name>
</gene>
<protein>
    <recommendedName>
        <fullName evidence="3">YlbF family regulator</fullName>
    </recommendedName>
</protein>
<dbReference type="Proteomes" id="UP001157733">
    <property type="component" value="Chromosome"/>
</dbReference>
<evidence type="ECO:0000313" key="2">
    <source>
        <dbReference type="Proteomes" id="UP001157733"/>
    </source>
</evidence>
<organism evidence="1 2">
    <name type="scientific">Nitrospina watsonii</name>
    <dbReference type="NCBI Taxonomy" id="1323948"/>
    <lineage>
        <taxon>Bacteria</taxon>
        <taxon>Pseudomonadati</taxon>
        <taxon>Nitrospinota/Tectimicrobiota group</taxon>
        <taxon>Nitrospinota</taxon>
        <taxon>Nitrospinia</taxon>
        <taxon>Nitrospinales</taxon>
        <taxon>Nitrospinaceae</taxon>
        <taxon>Nitrospina</taxon>
    </lineage>
</organism>
<sequence>MKSLASINAKDIETIKMALNDAISDINMELKNSLPEKKKREVMEYKSRYSRVYDKLRANPSIYALVEHELDIAAGGLNDAIELLEENMTDDLDEQEKQDIQEYINECERLIDILAS</sequence>
<dbReference type="EMBL" id="OX336137">
    <property type="protein sequence ID" value="CAI2717655.1"/>
    <property type="molecule type" value="Genomic_DNA"/>
</dbReference>
<evidence type="ECO:0008006" key="3">
    <source>
        <dbReference type="Google" id="ProtNLM"/>
    </source>
</evidence>
<proteinExistence type="predicted"/>
<keyword evidence="2" id="KW-1185">Reference proteome</keyword>